<evidence type="ECO:0000256" key="8">
    <source>
        <dbReference type="SAM" id="MobiDB-lite"/>
    </source>
</evidence>
<name>A0A673UQS3_SURSU</name>
<accession>A0A673UQS3</accession>
<dbReference type="PANTHER" id="PTHR23292:SF27">
    <property type="entry name" value="LITAF DOMAIN-CONTAINING PROTEIN"/>
    <property type="match status" value="1"/>
</dbReference>
<feature type="compositionally biased region" description="Basic and acidic residues" evidence="8">
    <location>
        <begin position="16"/>
        <end position="27"/>
    </location>
</feature>
<dbReference type="InterPro" id="IPR037519">
    <property type="entry name" value="LITAF_fam"/>
</dbReference>
<evidence type="ECO:0000313" key="11">
    <source>
        <dbReference type="Ensembl" id="ENSSSUP00005027888.1"/>
    </source>
</evidence>
<evidence type="ECO:0000256" key="6">
    <source>
        <dbReference type="ARBA" id="ARBA00022833"/>
    </source>
</evidence>
<proteinExistence type="inferred from homology"/>
<keyword evidence="5" id="KW-0479">Metal-binding</keyword>
<dbReference type="SMART" id="SM00714">
    <property type="entry name" value="LITAF"/>
    <property type="match status" value="1"/>
</dbReference>
<dbReference type="OrthoDB" id="4713066at2759"/>
<evidence type="ECO:0000256" key="5">
    <source>
        <dbReference type="ARBA" id="ARBA00022723"/>
    </source>
</evidence>
<evidence type="ECO:0000256" key="9">
    <source>
        <dbReference type="SAM" id="Phobius"/>
    </source>
</evidence>
<sequence>MGTPGKRSAAQSLEPDTARMRLLEQNRRRAPRWNHPQEPPLRPMMPPLLPPPPPPHPPGPPFPGPLPQAPPPIYTQGPRVMHPALLTLTPSMGSAVPMRTLCPYCGHHIITETTPVPGGLTWLLCTSLFVLGCFLGCCFFPFCVSSLMDVKHSCPVCRQELFRYHRL</sequence>
<dbReference type="RefSeq" id="XP_029804440.1">
    <property type="nucleotide sequence ID" value="XM_029948580.1"/>
</dbReference>
<dbReference type="CTD" id="101929989"/>
<dbReference type="GO" id="GO:0098574">
    <property type="term" value="C:cytoplasmic side of lysosomal membrane"/>
    <property type="evidence" value="ECO:0007669"/>
    <property type="project" value="TreeGrafter"/>
</dbReference>
<dbReference type="PANTHER" id="PTHR23292">
    <property type="entry name" value="LIPOPOLYSACCHARIDE-INDUCED TUMOR NECROSIS FACTOR-ALPHA FACTOR"/>
    <property type="match status" value="1"/>
</dbReference>
<dbReference type="GO" id="GO:0005634">
    <property type="term" value="C:nucleus"/>
    <property type="evidence" value="ECO:0007669"/>
    <property type="project" value="TreeGrafter"/>
</dbReference>
<dbReference type="GO" id="GO:0008270">
    <property type="term" value="F:zinc ion binding"/>
    <property type="evidence" value="ECO:0007669"/>
    <property type="project" value="TreeGrafter"/>
</dbReference>
<dbReference type="GeneID" id="115299220"/>
<feature type="compositionally biased region" description="Pro residues" evidence="8">
    <location>
        <begin position="37"/>
        <end position="72"/>
    </location>
</feature>
<reference evidence="11" key="2">
    <citation type="submission" date="2025-08" db="UniProtKB">
        <authorList>
            <consortium name="Ensembl"/>
        </authorList>
    </citation>
    <scope>IDENTIFICATION</scope>
</reference>
<evidence type="ECO:0000259" key="10">
    <source>
        <dbReference type="PROSITE" id="PS51837"/>
    </source>
</evidence>
<comment type="subcellular location">
    <subcellularLocation>
        <location evidence="1">Endosome membrane</location>
        <topology evidence="1">Peripheral membrane protein</topology>
        <orientation evidence="1">Cytoplasmic side</orientation>
    </subcellularLocation>
    <subcellularLocation>
        <location evidence="2">Late endosome membrane</location>
    </subcellularLocation>
    <subcellularLocation>
        <location evidence="3">Lysosome membrane</location>
        <topology evidence="3">Peripheral membrane protein</topology>
        <orientation evidence="3">Cytoplasmic side</orientation>
    </subcellularLocation>
</comment>
<dbReference type="Proteomes" id="UP000472268">
    <property type="component" value="Chromosome 8"/>
</dbReference>
<dbReference type="GO" id="GO:0001817">
    <property type="term" value="P:regulation of cytokine production"/>
    <property type="evidence" value="ECO:0007669"/>
    <property type="project" value="TreeGrafter"/>
</dbReference>
<keyword evidence="9" id="KW-1133">Transmembrane helix</keyword>
<feature type="domain" description="LITAF" evidence="10">
    <location>
        <begin position="82"/>
        <end position="166"/>
    </location>
</feature>
<feature type="region of interest" description="Disordered" evidence="8">
    <location>
        <begin position="1"/>
        <end position="72"/>
    </location>
</feature>
<dbReference type="Pfam" id="PF10601">
    <property type="entry name" value="zf-LITAF-like"/>
    <property type="match status" value="1"/>
</dbReference>
<dbReference type="OMA" id="QVLPPMY"/>
<evidence type="ECO:0000256" key="2">
    <source>
        <dbReference type="ARBA" id="ARBA00004414"/>
    </source>
</evidence>
<evidence type="ECO:0000313" key="12">
    <source>
        <dbReference type="Proteomes" id="UP000472268"/>
    </source>
</evidence>
<comment type="similarity">
    <text evidence="4">Belongs to the CDIP1/LITAF family.</text>
</comment>
<dbReference type="Ensembl" id="ENSSSUT00005031854.1">
    <property type="protein sequence ID" value="ENSSSUP00005027888.1"/>
    <property type="gene ID" value="ENSSSUG00005018028.1"/>
</dbReference>
<organism evidence="11 12">
    <name type="scientific">Suricata suricatta</name>
    <name type="common">Meerkat</name>
    <dbReference type="NCBI Taxonomy" id="37032"/>
    <lineage>
        <taxon>Eukaryota</taxon>
        <taxon>Metazoa</taxon>
        <taxon>Chordata</taxon>
        <taxon>Craniata</taxon>
        <taxon>Vertebrata</taxon>
        <taxon>Euteleostomi</taxon>
        <taxon>Mammalia</taxon>
        <taxon>Eutheria</taxon>
        <taxon>Laurasiatheria</taxon>
        <taxon>Carnivora</taxon>
        <taxon>Feliformia</taxon>
        <taxon>Herpestidae</taxon>
        <taxon>Suricata</taxon>
    </lineage>
</organism>
<evidence type="ECO:0000256" key="1">
    <source>
        <dbReference type="ARBA" id="ARBA00004125"/>
    </source>
</evidence>
<feature type="transmembrane region" description="Helical" evidence="9">
    <location>
        <begin position="120"/>
        <end position="143"/>
    </location>
</feature>
<dbReference type="AlphaFoldDB" id="A0A673UQS3"/>
<dbReference type="InterPro" id="IPR006629">
    <property type="entry name" value="LITAF"/>
</dbReference>
<evidence type="ECO:0000256" key="7">
    <source>
        <dbReference type="ARBA" id="ARBA00023136"/>
    </source>
</evidence>
<keyword evidence="12" id="KW-1185">Reference proteome</keyword>
<reference evidence="11" key="3">
    <citation type="submission" date="2025-09" db="UniProtKB">
        <authorList>
            <consortium name="Ensembl"/>
        </authorList>
    </citation>
    <scope>IDENTIFICATION</scope>
</reference>
<dbReference type="PROSITE" id="PS51837">
    <property type="entry name" value="LITAF"/>
    <property type="match status" value="1"/>
</dbReference>
<protein>
    <recommendedName>
        <fullName evidence="10">LITAF domain-containing protein</fullName>
    </recommendedName>
</protein>
<evidence type="ECO:0000256" key="4">
    <source>
        <dbReference type="ARBA" id="ARBA00005975"/>
    </source>
</evidence>
<evidence type="ECO:0000256" key="3">
    <source>
        <dbReference type="ARBA" id="ARBA00004630"/>
    </source>
</evidence>
<keyword evidence="7 9" id="KW-0472">Membrane</keyword>
<keyword evidence="6" id="KW-0862">Zinc</keyword>
<reference evidence="11 12" key="1">
    <citation type="submission" date="2019-05" db="EMBL/GenBank/DDBJ databases">
        <title>A Chromosome-scale Meerkat (S. suricatta) Genome Assembly.</title>
        <authorList>
            <person name="Dudchenko O."/>
            <person name="Lieberman Aiden E."/>
            <person name="Tung J."/>
            <person name="Barreiro L.B."/>
            <person name="Clutton-Brock T.H."/>
        </authorList>
    </citation>
    <scope>NUCLEOTIDE SEQUENCE [LARGE SCALE GENOMIC DNA]</scope>
</reference>
<dbReference type="GO" id="GO:0098560">
    <property type="term" value="C:cytoplasmic side of late endosome membrane"/>
    <property type="evidence" value="ECO:0007669"/>
    <property type="project" value="TreeGrafter"/>
</dbReference>
<keyword evidence="9" id="KW-0812">Transmembrane</keyword>
<gene>
    <name evidence="11" type="primary">LITAFD</name>
</gene>